<comment type="caution">
    <text evidence="2">The sequence shown here is derived from an EMBL/GenBank/DDBJ whole genome shotgun (WGS) entry which is preliminary data.</text>
</comment>
<proteinExistence type="predicted"/>
<keyword evidence="3" id="KW-1185">Reference proteome</keyword>
<protein>
    <submittedName>
        <fullName evidence="2">Unnamed protein product</fullName>
    </submittedName>
</protein>
<dbReference type="AlphaFoldDB" id="A0A9W6YPD7"/>
<accession>A0A9W6YPD7</accession>
<dbReference type="Proteomes" id="UP001165063">
    <property type="component" value="Unassembled WGS sequence"/>
</dbReference>
<dbReference type="EMBL" id="BSXU01000787">
    <property type="protein sequence ID" value="GMG21764.1"/>
    <property type="molecule type" value="Genomic_DNA"/>
</dbReference>
<organism evidence="2 3">
    <name type="scientific">Ambrosiozyma monospora</name>
    <name type="common">Yeast</name>
    <name type="synonym">Endomycopsis monosporus</name>
    <dbReference type="NCBI Taxonomy" id="43982"/>
    <lineage>
        <taxon>Eukaryota</taxon>
        <taxon>Fungi</taxon>
        <taxon>Dikarya</taxon>
        <taxon>Ascomycota</taxon>
        <taxon>Saccharomycotina</taxon>
        <taxon>Pichiomycetes</taxon>
        <taxon>Pichiales</taxon>
        <taxon>Pichiaceae</taxon>
        <taxon>Ambrosiozyma</taxon>
    </lineage>
</organism>
<reference evidence="2" key="1">
    <citation type="submission" date="2023-04" db="EMBL/GenBank/DDBJ databases">
        <title>Ambrosiozyma monospora NBRC 1965.</title>
        <authorList>
            <person name="Ichikawa N."/>
            <person name="Sato H."/>
            <person name="Tonouchi N."/>
        </authorList>
    </citation>
    <scope>NUCLEOTIDE SEQUENCE</scope>
    <source>
        <strain evidence="2">NBRC 1965</strain>
    </source>
</reference>
<evidence type="ECO:0000313" key="2">
    <source>
        <dbReference type="EMBL" id="GMG21764.1"/>
    </source>
</evidence>
<feature type="compositionally biased region" description="Polar residues" evidence="1">
    <location>
        <begin position="45"/>
        <end position="65"/>
    </location>
</feature>
<sequence length="487" mass="57972">MNIFFTLKRQRLLNSSFKQLTQSLPHARYPFSTHSFVNTHERNDSTPVQQSPFYNVSRPQTTQERPSYRTKQENRRQKQKKQSHKPKKSSPFKPEKYQDANADDLRNITSFLNTGQISKCVEYLNLSQRKRIPPQVLDQLVTGMLKEDRLDETWYFIKRFYKWNENRLKIFLDHLFQTNQTAFIIPMAYLIHNNGTNHEKSLNQSIDLRKYAWDLVAIQRTMTFKENDKAWNLLTRGLIHLNQRKFEPKSSESSFMKKIMWFLRKEGVYKFQPFLNPQPQSLKNLTFVFEFLYLWEGKNPFFTTERRDRRQQQLAILFDPEMNSPTMQKLKQLIVEDKQKAEEHLFSLETINKWQVYPFITDYVNQNDLRGLLSFLELLESKTTNLKMVRFYALSDYARIFFSDGFYDNLVTSSTGDDWAIKKEHLKTVLVYLYSQTSFNTSVWRNGITHLLMEQLNLNLNEIKLGQLRIDKIEVAKSIQALGLIGK</sequence>
<gene>
    <name evidence="2" type="ORF">Amon01_000223500</name>
</gene>
<name>A0A9W6YPD7_AMBMO</name>
<evidence type="ECO:0000313" key="3">
    <source>
        <dbReference type="Proteomes" id="UP001165063"/>
    </source>
</evidence>
<evidence type="ECO:0000256" key="1">
    <source>
        <dbReference type="SAM" id="MobiDB-lite"/>
    </source>
</evidence>
<feature type="compositionally biased region" description="Basic and acidic residues" evidence="1">
    <location>
        <begin position="66"/>
        <end position="76"/>
    </location>
</feature>
<feature type="region of interest" description="Disordered" evidence="1">
    <location>
        <begin position="37"/>
        <end position="99"/>
    </location>
</feature>
<feature type="compositionally biased region" description="Basic residues" evidence="1">
    <location>
        <begin position="77"/>
        <end position="90"/>
    </location>
</feature>